<reference evidence="1" key="1">
    <citation type="journal article" date="2024" name="Virus Res.">
        <title>A novel genus of Pectobacterium bacteriophages display broad host range by targeting several species of Danish soft rot isolates.</title>
        <authorList>
            <person name="Pedersen J.S."/>
            <person name="Carstens A.B."/>
            <person name="Rothgard M.M."/>
            <person name="Roy C."/>
            <person name="Viry A."/>
            <person name="Papudeshi B."/>
            <person name="Kot W."/>
            <person name="Hille F."/>
            <person name="Franz C.M.A.P."/>
            <person name="Edwards R."/>
            <person name="Hansen L.H."/>
        </authorList>
    </citation>
    <scope>NUCLEOTIDE SEQUENCE</scope>
</reference>
<accession>A0AB39ABH5</accession>
<dbReference type="EMBL" id="PQ008971">
    <property type="protein sequence ID" value="XDF89557.1"/>
    <property type="molecule type" value="Genomic_DNA"/>
</dbReference>
<evidence type="ECO:0000313" key="1">
    <source>
        <dbReference type="EMBL" id="XDF89557.1"/>
    </source>
</evidence>
<proteinExistence type="predicted"/>
<name>A0AB39ABH5_9CAUD</name>
<organism evidence="1">
    <name type="scientific">Pectobacterium phage Amona</name>
    <dbReference type="NCBI Taxonomy" id="3158137"/>
    <lineage>
        <taxon>Viruses</taxon>
        <taxon>Duplodnaviria</taxon>
        <taxon>Heunggongvirae</taxon>
        <taxon>Uroviricota</taxon>
        <taxon>Caudoviricetes</taxon>
    </lineage>
</organism>
<sequence>MASKREVWEAAKAANLDGFIESVSRIFNDNGKSAIDAVMIEHNDVKVGTDEKIMHNPVRVIPGMGVASQESKDIIDRTRQQIKRLK</sequence>
<reference evidence="1" key="2">
    <citation type="submission" date="2024-07" db="EMBL/GenBank/DDBJ databases">
        <authorList>
            <person name="Pedersen J.S."/>
            <person name="Mulbjerg M.R."/>
            <person name="Carstens A.B."/>
            <person name="Hansen L.H."/>
        </authorList>
    </citation>
    <scope>NUCLEOTIDE SEQUENCE</scope>
</reference>
<gene>
    <name evidence="1" type="ORF">CVQSGQUC_CDS0052</name>
</gene>
<protein>
    <submittedName>
        <fullName evidence="1">Uncharacterized protein</fullName>
    </submittedName>
</protein>